<comment type="subcellular location">
    <subcellularLocation>
        <location evidence="1">Cytoplasm</location>
    </subcellularLocation>
</comment>
<dbReference type="Pfam" id="PF12171">
    <property type="entry name" value="zf-C2H2_jaz"/>
    <property type="match status" value="1"/>
</dbReference>
<feature type="region of interest" description="Disordered" evidence="15">
    <location>
        <begin position="20"/>
        <end position="51"/>
    </location>
</feature>
<keyword evidence="6" id="KW-0677">Repeat</keyword>
<gene>
    <name evidence="17" type="ORF">PSTG_12766</name>
</gene>
<keyword evidence="5" id="KW-0479">Metal-binding</keyword>
<protein>
    <recommendedName>
        <fullName evidence="16">VLRF1 domain-containing protein</fullName>
    </recommendedName>
</protein>
<feature type="compositionally biased region" description="Polar residues" evidence="15">
    <location>
        <begin position="20"/>
        <end position="31"/>
    </location>
</feature>
<evidence type="ECO:0000256" key="4">
    <source>
        <dbReference type="ARBA" id="ARBA00022722"/>
    </source>
</evidence>
<evidence type="ECO:0000256" key="8">
    <source>
        <dbReference type="ARBA" id="ARBA00022771"/>
    </source>
</evidence>
<keyword evidence="9 13" id="KW-0378">Hydrolase</keyword>
<feature type="compositionally biased region" description="Acidic residues" evidence="15">
    <location>
        <begin position="119"/>
        <end position="132"/>
    </location>
</feature>
<dbReference type="InterPro" id="IPR041175">
    <property type="entry name" value="VLRF1/Vms1"/>
</dbReference>
<dbReference type="CDD" id="cd22249">
    <property type="entry name" value="UDM1_RNF168_RNF169-like"/>
    <property type="match status" value="1"/>
</dbReference>
<dbReference type="SUPFAM" id="SSF57667">
    <property type="entry name" value="beta-beta-alpha zinc fingers"/>
    <property type="match status" value="1"/>
</dbReference>
<evidence type="ECO:0000256" key="7">
    <source>
        <dbReference type="ARBA" id="ARBA00022759"/>
    </source>
</evidence>
<evidence type="ECO:0000256" key="13">
    <source>
        <dbReference type="PROSITE-ProRule" id="PRU01389"/>
    </source>
</evidence>
<keyword evidence="18" id="KW-1185">Reference proteome</keyword>
<dbReference type="PROSITE" id="PS52044">
    <property type="entry name" value="VLRF1"/>
    <property type="match status" value="1"/>
</dbReference>
<dbReference type="AlphaFoldDB" id="A0A0L0V3H9"/>
<evidence type="ECO:0000313" key="17">
    <source>
        <dbReference type="EMBL" id="KNE93853.1"/>
    </source>
</evidence>
<dbReference type="GO" id="GO:0036503">
    <property type="term" value="P:ERAD pathway"/>
    <property type="evidence" value="ECO:0007669"/>
    <property type="project" value="TreeGrafter"/>
</dbReference>
<comment type="domain">
    <text evidence="13">The VLRF1 domain mediates binding to the 60S ribosomal subunit.</text>
</comment>
<evidence type="ECO:0000256" key="11">
    <source>
        <dbReference type="ARBA" id="ARBA00023043"/>
    </source>
</evidence>
<feature type="region of interest" description="Disordered" evidence="15">
    <location>
        <begin position="307"/>
        <end position="331"/>
    </location>
</feature>
<keyword evidence="8" id="KW-0863">Zinc-finger</keyword>
<dbReference type="GO" id="GO:0004519">
    <property type="term" value="F:endonuclease activity"/>
    <property type="evidence" value="ECO:0007669"/>
    <property type="project" value="UniProtKB-KW"/>
</dbReference>
<dbReference type="PANTHER" id="PTHR16036">
    <property type="entry name" value="ANKYRIN REPEAT AND ZINC FINGER DOMAIN-CONTAINING PROTEIN 1"/>
    <property type="match status" value="1"/>
</dbReference>
<dbReference type="GO" id="GO:0005737">
    <property type="term" value="C:cytoplasm"/>
    <property type="evidence" value="ECO:0007669"/>
    <property type="project" value="UniProtKB-SubCell"/>
</dbReference>
<dbReference type="InterPro" id="IPR036236">
    <property type="entry name" value="Znf_C2H2_sf"/>
</dbReference>
<dbReference type="EMBL" id="AJIL01000128">
    <property type="protein sequence ID" value="KNE93853.1"/>
    <property type="molecule type" value="Genomic_DNA"/>
</dbReference>
<dbReference type="OrthoDB" id="429841at2759"/>
<keyword evidence="3 13" id="KW-0963">Cytoplasm</keyword>
<sequence length="573" mass="66395">MGDKLLHCFSLPNEIINSIETSKNSNSQNYGDYSEGKEKEKEEEEVENQKTRTNDLLNYTCTTCNINFESNETQRNHFRSDWHRFNIKLTTSSNKPVDQAKFNTILEELQDSLSGSDSESNDDDDDDDDDEDNPKTKNMQDKFNQLTTSSADQIDDHFSEIALLSPSSPLIWFTVSASSSTSNLEDESVLQLGFYRSIFANTFPSNKLLIHNQEELNGLYKNELLALQRPFLPPSTSFPSQQQRAIQEEEEEGSSQEGLNTWTIIMMGGGHFAAMIVSTIPKLKNKNKSIIEVEPIILQHKTFHRYTTRRKQGGGQASHDGGGKGAAKSAGASLRRYNEQTLVQEIQDLLKTWQQPIRDSQLIFIRASKSNMKTFFKDDPKADSSHKFDRGDPRIRSLPFVTKRPTFNELKRCFNELTRVKVIKTTRSEMASKEALIREEYENEKRRREEQIQRKKEQIEKIKIEEDRKLKEREELKREKTEAEKLEEIEDNRWERVIEMVRKGKLEPLKEFIKKYDQTNWFGLIPTRLIERTSETTNGCIIDLVFTHVAEWQCDFISSHSDYKYFASEADAL</sequence>
<feature type="active site" evidence="13">
    <location>
        <position position="316"/>
    </location>
</feature>
<keyword evidence="12 14" id="KW-0175">Coiled coil</keyword>
<comment type="caution">
    <text evidence="17">The sequence shown here is derived from an EMBL/GenBank/DDBJ whole genome shotgun (WGS) entry which is preliminary data.</text>
</comment>
<dbReference type="PROSITE" id="PS00028">
    <property type="entry name" value="ZINC_FINGER_C2H2_1"/>
    <property type="match status" value="1"/>
</dbReference>
<feature type="domain" description="VLRF1" evidence="16">
    <location>
        <begin position="258"/>
        <end position="420"/>
    </location>
</feature>
<feature type="region of interest" description="Disordered" evidence="15">
    <location>
        <begin position="235"/>
        <end position="257"/>
    </location>
</feature>
<dbReference type="InterPro" id="IPR022755">
    <property type="entry name" value="Znf_C2H2_jaz"/>
</dbReference>
<organism evidence="17 18">
    <name type="scientific">Puccinia striiformis f. sp. tritici PST-78</name>
    <dbReference type="NCBI Taxonomy" id="1165861"/>
    <lineage>
        <taxon>Eukaryota</taxon>
        <taxon>Fungi</taxon>
        <taxon>Dikarya</taxon>
        <taxon>Basidiomycota</taxon>
        <taxon>Pucciniomycotina</taxon>
        <taxon>Pucciniomycetes</taxon>
        <taxon>Pucciniales</taxon>
        <taxon>Pucciniaceae</taxon>
        <taxon>Puccinia</taxon>
    </lineage>
</organism>
<feature type="region of interest" description="Disordered" evidence="15">
    <location>
        <begin position="111"/>
        <end position="142"/>
    </location>
</feature>
<dbReference type="Gene3D" id="3.30.160.60">
    <property type="entry name" value="Classic Zinc Finger"/>
    <property type="match status" value="1"/>
</dbReference>
<dbReference type="InterPro" id="IPR013087">
    <property type="entry name" value="Znf_C2H2_type"/>
</dbReference>
<evidence type="ECO:0000256" key="15">
    <source>
        <dbReference type="SAM" id="MobiDB-lite"/>
    </source>
</evidence>
<evidence type="ECO:0000259" key="16">
    <source>
        <dbReference type="PROSITE" id="PS52044"/>
    </source>
</evidence>
<dbReference type="Pfam" id="PF18826">
    <property type="entry name" value="bVLRF1"/>
    <property type="match status" value="1"/>
</dbReference>
<dbReference type="InterPro" id="IPR047139">
    <property type="entry name" value="ANKZ1/VMS1"/>
</dbReference>
<evidence type="ECO:0000256" key="14">
    <source>
        <dbReference type="SAM" id="Coils"/>
    </source>
</evidence>
<evidence type="ECO:0000313" key="18">
    <source>
        <dbReference type="Proteomes" id="UP000054564"/>
    </source>
</evidence>
<evidence type="ECO:0000256" key="5">
    <source>
        <dbReference type="ARBA" id="ARBA00022723"/>
    </source>
</evidence>
<dbReference type="GO" id="GO:0008270">
    <property type="term" value="F:zinc ion binding"/>
    <property type="evidence" value="ECO:0007669"/>
    <property type="project" value="UniProtKB-KW"/>
</dbReference>
<name>A0A0L0V3H9_9BASI</name>
<evidence type="ECO:0000256" key="3">
    <source>
        <dbReference type="ARBA" id="ARBA00022490"/>
    </source>
</evidence>
<proteinExistence type="inferred from homology"/>
<keyword evidence="10" id="KW-0862">Zinc</keyword>
<evidence type="ECO:0000256" key="2">
    <source>
        <dbReference type="ARBA" id="ARBA00009262"/>
    </source>
</evidence>
<comment type="similarity">
    <text evidence="2 13">Belongs to the ANKZF1/VMS1 family.</text>
</comment>
<keyword evidence="4 13" id="KW-0540">Nuclease</keyword>
<keyword evidence="7 13" id="KW-0255">Endonuclease</keyword>
<reference evidence="18" key="1">
    <citation type="submission" date="2014-03" db="EMBL/GenBank/DDBJ databases">
        <title>The Genome Sequence of Puccinia striiformis f. sp. tritici PST-78.</title>
        <authorList>
            <consortium name="The Broad Institute Genome Sequencing Platform"/>
            <person name="Cuomo C."/>
            <person name="Hulbert S."/>
            <person name="Chen X."/>
            <person name="Walker B."/>
            <person name="Young S.K."/>
            <person name="Zeng Q."/>
            <person name="Gargeya S."/>
            <person name="Fitzgerald M."/>
            <person name="Haas B."/>
            <person name="Abouelleil A."/>
            <person name="Alvarado L."/>
            <person name="Arachchi H.M."/>
            <person name="Berlin A.M."/>
            <person name="Chapman S.B."/>
            <person name="Goldberg J."/>
            <person name="Griggs A."/>
            <person name="Gujja S."/>
            <person name="Hansen M."/>
            <person name="Howarth C."/>
            <person name="Imamovic A."/>
            <person name="Larimer J."/>
            <person name="McCowan C."/>
            <person name="Montmayeur A."/>
            <person name="Murphy C."/>
            <person name="Neiman D."/>
            <person name="Pearson M."/>
            <person name="Priest M."/>
            <person name="Roberts A."/>
            <person name="Saif S."/>
            <person name="Shea T."/>
            <person name="Sisk P."/>
            <person name="Sykes S."/>
            <person name="Wortman J."/>
            <person name="Nusbaum C."/>
            <person name="Birren B."/>
        </authorList>
    </citation>
    <scope>NUCLEOTIDE SEQUENCE [LARGE SCALE GENOMIC DNA]</scope>
    <source>
        <strain evidence="18">race PST-78</strain>
    </source>
</reference>
<evidence type="ECO:0000256" key="1">
    <source>
        <dbReference type="ARBA" id="ARBA00004496"/>
    </source>
</evidence>
<evidence type="ECO:0000256" key="6">
    <source>
        <dbReference type="ARBA" id="ARBA00022737"/>
    </source>
</evidence>
<dbReference type="STRING" id="1165861.A0A0L0V3H9"/>
<feature type="coiled-coil region" evidence="14">
    <location>
        <begin position="438"/>
        <end position="493"/>
    </location>
</feature>
<keyword evidence="11" id="KW-0040">ANK repeat</keyword>
<accession>A0A0L0V3H9</accession>
<dbReference type="GO" id="GO:0016787">
    <property type="term" value="F:hydrolase activity"/>
    <property type="evidence" value="ECO:0007669"/>
    <property type="project" value="UniProtKB-KW"/>
</dbReference>
<dbReference type="Proteomes" id="UP000054564">
    <property type="component" value="Unassembled WGS sequence"/>
</dbReference>
<feature type="compositionally biased region" description="Polar residues" evidence="15">
    <location>
        <begin position="235"/>
        <end position="245"/>
    </location>
</feature>
<dbReference type="PANTHER" id="PTHR16036:SF2">
    <property type="entry name" value="TRNA ENDONUCLEASE ANKZF1"/>
    <property type="match status" value="1"/>
</dbReference>
<evidence type="ECO:0000256" key="9">
    <source>
        <dbReference type="ARBA" id="ARBA00022801"/>
    </source>
</evidence>
<evidence type="ECO:0000256" key="10">
    <source>
        <dbReference type="ARBA" id="ARBA00022833"/>
    </source>
</evidence>
<evidence type="ECO:0000256" key="12">
    <source>
        <dbReference type="ARBA" id="ARBA00023054"/>
    </source>
</evidence>